<evidence type="ECO:0000256" key="1">
    <source>
        <dbReference type="SAM" id="Phobius"/>
    </source>
</evidence>
<sequence>MSFDPNSDWHHDEELRKRKNEQHPPLFWWSWLAIAAVGIFILILAVSFR</sequence>
<dbReference type="Proteomes" id="UP000019443">
    <property type="component" value="Plasmid pLPU83d"/>
</dbReference>
<keyword evidence="1" id="KW-1133">Transmembrane helix</keyword>
<keyword evidence="3" id="KW-1185">Reference proteome</keyword>
<keyword evidence="1" id="KW-0472">Membrane</keyword>
<gene>
    <name evidence="2" type="ORF">LPU83_pLPU83d_1611</name>
</gene>
<geneLocation type="plasmid" evidence="2 3">
    <name>pLPU83d</name>
</geneLocation>
<organism evidence="2 3">
    <name type="scientific">Rhizobium favelukesii</name>
    <dbReference type="NCBI Taxonomy" id="348824"/>
    <lineage>
        <taxon>Bacteria</taxon>
        <taxon>Pseudomonadati</taxon>
        <taxon>Pseudomonadota</taxon>
        <taxon>Alphaproteobacteria</taxon>
        <taxon>Hyphomicrobiales</taxon>
        <taxon>Rhizobiaceae</taxon>
        <taxon>Rhizobium/Agrobacterium group</taxon>
        <taxon>Rhizobium</taxon>
    </lineage>
</organism>
<dbReference type="RefSeq" id="WP_157997408.1">
    <property type="nucleotide sequence ID" value="NZ_ATTO01000059.1"/>
</dbReference>
<reference evidence="2" key="1">
    <citation type="submission" date="2013-11" db="EMBL/GenBank/DDBJ databases">
        <title>Draft genome sequence of the broad-host-range Rhizobium sp. LPU83 strain, a member of the low-genetic diversity Oregon-like Rhizobium sp. group.</title>
        <authorList>
            <person name="Wibberg D."/>
            <person name="Puehler A."/>
            <person name="Schlueter A."/>
        </authorList>
    </citation>
    <scope>NUCLEOTIDE SEQUENCE [LARGE SCALE GENOMIC DNA]</scope>
    <source>
        <strain evidence="2">LPU83</strain>
        <plasmid evidence="2">pLPU83d</plasmid>
    </source>
</reference>
<dbReference type="AlphaFoldDB" id="W6SA35"/>
<protein>
    <submittedName>
        <fullName evidence="2">Membrane protein</fullName>
    </submittedName>
</protein>
<dbReference type="PATRIC" id="fig|348824.6.peg.7355"/>
<keyword evidence="2" id="KW-0614">Plasmid</keyword>
<name>W6SA35_9HYPH</name>
<proteinExistence type="predicted"/>
<evidence type="ECO:0000313" key="2">
    <source>
        <dbReference type="EMBL" id="CDM62981.1"/>
    </source>
</evidence>
<evidence type="ECO:0000313" key="3">
    <source>
        <dbReference type="Proteomes" id="UP000019443"/>
    </source>
</evidence>
<keyword evidence="1" id="KW-0812">Transmembrane</keyword>
<feature type="transmembrane region" description="Helical" evidence="1">
    <location>
        <begin position="26"/>
        <end position="48"/>
    </location>
</feature>
<dbReference type="KEGG" id="rhl:LPU83_pLPU83d_1611"/>
<dbReference type="EMBL" id="HG916855">
    <property type="protein sequence ID" value="CDM62981.1"/>
    <property type="molecule type" value="Genomic_DNA"/>
</dbReference>
<dbReference type="HOGENOM" id="CLU_3139997_0_0_5"/>
<accession>W6SA35</accession>